<dbReference type="Proteomes" id="UP000288758">
    <property type="component" value="Chromosome"/>
</dbReference>
<dbReference type="PANTHER" id="PTHR42683">
    <property type="entry name" value="ALDEHYDE REDUCTASE"/>
    <property type="match status" value="1"/>
</dbReference>
<dbReference type="PROSITE" id="PS00059">
    <property type="entry name" value="ADH_ZINC"/>
    <property type="match status" value="1"/>
</dbReference>
<reference evidence="7 8" key="1">
    <citation type="submission" date="2018-12" db="EMBL/GenBank/DDBJ databases">
        <title>Complete Genome Sequence of the Corallopyronin A producing Myxobacterium Corallococcus coralloides B035.</title>
        <authorList>
            <person name="Bouhired S.M."/>
            <person name="Rupp O."/>
            <person name="Blom J."/>
            <person name="Schaeberle T.F."/>
            <person name="Kehraus S."/>
            <person name="Schiefer A."/>
            <person name="Pfarr K."/>
            <person name="Goesmann A."/>
            <person name="Hoerauf A."/>
            <person name="Koenig G.M."/>
        </authorList>
    </citation>
    <scope>NUCLEOTIDE SEQUENCE [LARGE SCALE GENOMIC DNA]</scope>
    <source>
        <strain evidence="7 8">B035</strain>
    </source>
</reference>
<evidence type="ECO:0000256" key="3">
    <source>
        <dbReference type="ARBA" id="ARBA00022833"/>
    </source>
</evidence>
<evidence type="ECO:0000256" key="2">
    <source>
        <dbReference type="ARBA" id="ARBA00022723"/>
    </source>
</evidence>
<evidence type="ECO:0000313" key="8">
    <source>
        <dbReference type="Proteomes" id="UP000288758"/>
    </source>
</evidence>
<dbReference type="AlphaFoldDB" id="A0A410RSP0"/>
<gene>
    <name evidence="7" type="primary">adhA_2</name>
    <name evidence="7" type="ORF">EJ065_3371</name>
</gene>
<comment type="similarity">
    <text evidence="5">Belongs to the zinc-containing alcohol dehydrogenase family.</text>
</comment>
<feature type="domain" description="Enoyl reductase (ER)" evidence="6">
    <location>
        <begin position="43"/>
        <end position="375"/>
    </location>
</feature>
<keyword evidence="3 5" id="KW-0862">Zinc</keyword>
<dbReference type="InterPro" id="IPR013154">
    <property type="entry name" value="ADH-like_N"/>
</dbReference>
<evidence type="ECO:0000256" key="4">
    <source>
        <dbReference type="ARBA" id="ARBA00023002"/>
    </source>
</evidence>
<evidence type="ECO:0000259" key="6">
    <source>
        <dbReference type="SMART" id="SM00829"/>
    </source>
</evidence>
<dbReference type="Pfam" id="PF00107">
    <property type="entry name" value="ADH_zinc_N"/>
    <property type="match status" value="1"/>
</dbReference>
<comment type="cofactor">
    <cofactor evidence="1 5">
        <name>Zn(2+)</name>
        <dbReference type="ChEBI" id="CHEBI:29105"/>
    </cofactor>
</comment>
<evidence type="ECO:0000313" key="7">
    <source>
        <dbReference type="EMBL" id="QAT84934.1"/>
    </source>
</evidence>
<dbReference type="InterPro" id="IPR013149">
    <property type="entry name" value="ADH-like_C"/>
</dbReference>
<evidence type="ECO:0000256" key="5">
    <source>
        <dbReference type="RuleBase" id="RU361277"/>
    </source>
</evidence>
<name>A0A410RSP0_CORCK</name>
<dbReference type="Pfam" id="PF08240">
    <property type="entry name" value="ADH_N"/>
    <property type="match status" value="1"/>
</dbReference>
<accession>A0A410RSP0</accession>
<dbReference type="Gene3D" id="3.40.50.720">
    <property type="entry name" value="NAD(P)-binding Rossmann-like Domain"/>
    <property type="match status" value="1"/>
</dbReference>
<dbReference type="GO" id="GO:0008106">
    <property type="term" value="F:alcohol dehydrogenase (NADP+) activity"/>
    <property type="evidence" value="ECO:0007669"/>
    <property type="project" value="UniProtKB-ARBA"/>
</dbReference>
<proteinExistence type="inferred from homology"/>
<dbReference type="FunFam" id="3.40.50.720:FF:000022">
    <property type="entry name" value="Cinnamyl alcohol dehydrogenase"/>
    <property type="match status" value="1"/>
</dbReference>
<dbReference type="Gene3D" id="3.90.180.10">
    <property type="entry name" value="Medium-chain alcohol dehydrogenases, catalytic domain"/>
    <property type="match status" value="1"/>
</dbReference>
<dbReference type="SUPFAM" id="SSF50129">
    <property type="entry name" value="GroES-like"/>
    <property type="match status" value="1"/>
</dbReference>
<evidence type="ECO:0000256" key="1">
    <source>
        <dbReference type="ARBA" id="ARBA00001947"/>
    </source>
</evidence>
<dbReference type="EMBL" id="CP034669">
    <property type="protein sequence ID" value="QAT84934.1"/>
    <property type="molecule type" value="Genomic_DNA"/>
</dbReference>
<dbReference type="SUPFAM" id="SSF51735">
    <property type="entry name" value="NAD(P)-binding Rossmann-fold domains"/>
    <property type="match status" value="1"/>
</dbReference>
<protein>
    <submittedName>
        <fullName evidence="7">Alcohol dehydrogenase</fullName>
    </submittedName>
</protein>
<dbReference type="InterPro" id="IPR047109">
    <property type="entry name" value="CAD-like"/>
</dbReference>
<keyword evidence="2 5" id="KW-0479">Metal-binding</keyword>
<organism evidence="7 8">
    <name type="scientific">Corallococcus coralloides</name>
    <name type="common">Myxococcus coralloides</name>
    <dbReference type="NCBI Taxonomy" id="184914"/>
    <lineage>
        <taxon>Bacteria</taxon>
        <taxon>Pseudomonadati</taxon>
        <taxon>Myxococcota</taxon>
        <taxon>Myxococcia</taxon>
        <taxon>Myxococcales</taxon>
        <taxon>Cystobacterineae</taxon>
        <taxon>Myxococcaceae</taxon>
        <taxon>Corallococcus</taxon>
    </lineage>
</organism>
<dbReference type="InterPro" id="IPR036291">
    <property type="entry name" value="NAD(P)-bd_dom_sf"/>
</dbReference>
<keyword evidence="4" id="KW-0560">Oxidoreductase</keyword>
<dbReference type="InterPro" id="IPR020843">
    <property type="entry name" value="ER"/>
</dbReference>
<sequence>MAPGQVHFSPCSSGTKAPASLHCRPCFASHLEPSLPTTPAYAAPSAKAALGPFTVERREPRPQDVLIDIQYCGVCHSDIHQARDEWGGALFPMVPGHEIVGKVSQVGSAVTPFKVGDTVGVGCFVDSCRECPQCLKGDEQYCDRGAVNTYNGRGYDGQPTYGGYSTRITVDAKYVVRIPEGIPLDRAAPLLCAGITTYSPLRYYGVKPGSTLAVVGLGGLGHMGVKLAKAMGAEVTVLSTSPSKRDDALALGATHFEATSDKATFKKLRRSFDFILDTVSAQHDYNAYLSLLKTDGTMIIVGAPEAPTPLAAFSLIPRRLKLGGSMIGGIRETQEMLDFCARHQVAANVEVIPIQKINDAYERMLKNDVRYRFVIDTASLK</sequence>
<dbReference type="SMART" id="SM00829">
    <property type="entry name" value="PKS_ER"/>
    <property type="match status" value="1"/>
</dbReference>
<dbReference type="InterPro" id="IPR002328">
    <property type="entry name" value="ADH_Zn_CS"/>
</dbReference>
<dbReference type="InterPro" id="IPR011032">
    <property type="entry name" value="GroES-like_sf"/>
</dbReference>
<dbReference type="CDD" id="cd05283">
    <property type="entry name" value="CAD1"/>
    <property type="match status" value="1"/>
</dbReference>
<dbReference type="GO" id="GO:0008270">
    <property type="term" value="F:zinc ion binding"/>
    <property type="evidence" value="ECO:0007669"/>
    <property type="project" value="InterPro"/>
</dbReference>